<dbReference type="Proteomes" id="UP000203971">
    <property type="component" value="Segment"/>
</dbReference>
<feature type="domain" description="Bacteriophage phiJL001 Gp84 C-terminal" evidence="1">
    <location>
        <begin position="187"/>
        <end position="262"/>
    </location>
</feature>
<dbReference type="KEGG" id="vg:29124934"/>
<dbReference type="RefSeq" id="YP_009300924.1">
    <property type="nucleotide sequence ID" value="NC_031228.1"/>
</dbReference>
<dbReference type="InterPro" id="IPR018964">
    <property type="entry name" value="Phage_phiJL001_Gp84_C"/>
</dbReference>
<gene>
    <name evidence="2" type="ORF">BP12C_49</name>
</gene>
<dbReference type="EMBL" id="KM366098">
    <property type="protein sequence ID" value="AIT13774.1"/>
    <property type="molecule type" value="Genomic_DNA"/>
</dbReference>
<name>A0A140XG04_9CAUD</name>
<evidence type="ECO:0000313" key="3">
    <source>
        <dbReference type="Proteomes" id="UP000203971"/>
    </source>
</evidence>
<reference evidence="3" key="1">
    <citation type="submission" date="2014-08" db="EMBL/GenBank/DDBJ databases">
        <authorList>
            <person name="Mandeville R."/>
        </authorList>
    </citation>
    <scope>NUCLEOTIDE SEQUENCE [LARGE SCALE GENOMIC DNA]</scope>
</reference>
<sequence>MSYNIIETSNDNGRPVFMYEFRLLDKYWRYTSADAKVSALGSIWEPMGVSDDGIKQTGEAKTDALNLTLPNSNPVVGLFIGTPPGSPVTLTIRRMHLDDNDPVVCYVGTVDSINQGENPTVATVTCSTLSATMDRNGLRLSWSRGCPHALYDGQCRVNKEAFRVDATILTVGAGTVTAAAYATRPDGYFAGGFIEWIDPVYGVERRGIETHTGNTITIFGTVDGLAGGYILKTYPGCPRTSTACDTIFNNLANFGGIPSLPDRSPFDGNPIF</sequence>
<dbReference type="GeneID" id="29124934"/>
<protein>
    <recommendedName>
        <fullName evidence="1">Bacteriophage phiJL001 Gp84 C-terminal domain-containing protein</fullName>
    </recommendedName>
</protein>
<dbReference type="Pfam" id="PF09356">
    <property type="entry name" value="Phage_BR0599"/>
    <property type="match status" value="1"/>
</dbReference>
<dbReference type="OrthoDB" id="5153at10239"/>
<organism evidence="2 3">
    <name type="scientific">Salmonella phage BP12C</name>
    <dbReference type="NCBI Taxonomy" id="1543203"/>
    <lineage>
        <taxon>Viruses</taxon>
        <taxon>Duplodnaviria</taxon>
        <taxon>Heunggongvirae</taxon>
        <taxon>Uroviricota</taxon>
        <taxon>Caudoviricetes</taxon>
        <taxon>Casjensviridae</taxon>
        <taxon>Chivirus</taxon>
        <taxon>Chivirus BP12C</taxon>
        <taxon>Salmonella virus BP12C</taxon>
    </lineage>
</organism>
<keyword evidence="3" id="KW-1185">Reference proteome</keyword>
<evidence type="ECO:0000259" key="1">
    <source>
        <dbReference type="Pfam" id="PF09356"/>
    </source>
</evidence>
<dbReference type="NCBIfam" id="TIGR02218">
    <property type="entry name" value="phg_TIGR02218"/>
    <property type="match status" value="1"/>
</dbReference>
<evidence type="ECO:0000313" key="2">
    <source>
        <dbReference type="EMBL" id="AIT13774.1"/>
    </source>
</evidence>
<accession>A0A140XG04</accession>
<proteinExistence type="predicted"/>
<dbReference type="InterPro" id="IPR011928">
    <property type="entry name" value="Phage_phiJL001_Gp84"/>
</dbReference>